<dbReference type="SMART" id="SM00564">
    <property type="entry name" value="PQQ"/>
    <property type="match status" value="7"/>
</dbReference>
<dbReference type="EC" id="2.7.11.1" evidence="5"/>
<comment type="caution">
    <text evidence="5">The sequence shown here is derived from an EMBL/GenBank/DDBJ whole genome shotgun (WGS) entry which is preliminary data.</text>
</comment>
<dbReference type="PROSITE" id="PS50011">
    <property type="entry name" value="PROTEIN_KINASE_DOM"/>
    <property type="match status" value="1"/>
</dbReference>
<evidence type="ECO:0000256" key="1">
    <source>
        <dbReference type="ARBA" id="ARBA00022741"/>
    </source>
</evidence>
<keyword evidence="5" id="KW-0808">Transferase</keyword>
<evidence type="ECO:0000256" key="3">
    <source>
        <dbReference type="PROSITE-ProRule" id="PRU10141"/>
    </source>
</evidence>
<dbReference type="PANTHER" id="PTHR34512">
    <property type="entry name" value="CELL SURFACE PROTEIN"/>
    <property type="match status" value="1"/>
</dbReference>
<dbReference type="PROSITE" id="PS00108">
    <property type="entry name" value="PROTEIN_KINASE_ST"/>
    <property type="match status" value="1"/>
</dbReference>
<dbReference type="PROSITE" id="PS00107">
    <property type="entry name" value="PROTEIN_KINASE_ATP"/>
    <property type="match status" value="1"/>
</dbReference>
<keyword evidence="1 3" id="KW-0547">Nucleotide-binding</keyword>
<sequence>MQPLQGHDPRSIGPYRLLGRLGAGGMGQVYLAADREGRVLALKVVHPALAHDEGFRSRFRHEVAATRQISGPWVAAVLDADPDAPAPWLATEYVAGPSLDRAVAGAGPLPAATAHLLAGGLARALAVVHGADVVHRDVKPSNVLLADRPRLIDFGISRAADAPDLPATGVVFGTPAFMSPEQVAGDEVGPASDMFSMGAVVVHALTGAGPFGEGTPLVLLRRIADEEPHLDALPPVLREPITACLVKNPADRPTAAELAVLLDPLPPPPSSGWLPAPVMALSPAADGAGEDRTRVEGTRQLPVPAPVRAAGAAAARIGRRALLVGAGAVAVGLGAGALAYAVTANRRPETVSATAPASVGSGPRALWSIQPPGPVEALAVRAGTLYAVLGDALHALDAATGATRWVAQGAGGYIDASGVTHRGLALGDGFALLETNGAVAAIDTDDGAQRWAATPEAGTVLTALVGAEMTAARSTVCITLAGSLHAVDARTGVRRWRYDVPATNGPGAAFRFAASPVVAGSTAYVTWGSNVTALDVGSGRVRWQFGSGADTTASIAVADGTVYMAIYTGPLVALDAGTGAPRWEAPVGSRGAAAGALTRAIVPAGDLVFVRGDDQRIHALDITSGRPRWAQPDPTVDGAAADVGPVLDAGLVYCGAGNGRLYAMDAALGVRRWEYAGPSGRVAALAAENGTVYVGGSARIEALASAGA</sequence>
<dbReference type="RefSeq" id="WP_343969918.1">
    <property type="nucleotide sequence ID" value="NZ_BAAAJG010000001.1"/>
</dbReference>
<evidence type="ECO:0000256" key="2">
    <source>
        <dbReference type="ARBA" id="ARBA00022840"/>
    </source>
</evidence>
<dbReference type="Gene3D" id="2.40.128.630">
    <property type="match status" value="1"/>
</dbReference>
<dbReference type="InterPro" id="IPR002372">
    <property type="entry name" value="PQQ_rpt_dom"/>
</dbReference>
<dbReference type="EMBL" id="JBHUCP010000003">
    <property type="protein sequence ID" value="MFD1528671.1"/>
    <property type="molecule type" value="Genomic_DNA"/>
</dbReference>
<protein>
    <submittedName>
        <fullName evidence="5">Serine/threonine-protein kinase</fullName>
        <ecNumber evidence="5">2.7.11.1</ecNumber>
    </submittedName>
</protein>
<dbReference type="SMART" id="SM00220">
    <property type="entry name" value="S_TKc"/>
    <property type="match status" value="1"/>
</dbReference>
<dbReference type="Proteomes" id="UP001597145">
    <property type="component" value="Unassembled WGS sequence"/>
</dbReference>
<gene>
    <name evidence="5" type="ORF">ACFSCY_04380</name>
</gene>
<dbReference type="InterPro" id="IPR000719">
    <property type="entry name" value="Prot_kinase_dom"/>
</dbReference>
<dbReference type="CDD" id="cd14014">
    <property type="entry name" value="STKc_PknB_like"/>
    <property type="match status" value="1"/>
</dbReference>
<dbReference type="GO" id="GO:0004674">
    <property type="term" value="F:protein serine/threonine kinase activity"/>
    <property type="evidence" value="ECO:0007669"/>
    <property type="project" value="UniProtKB-EC"/>
</dbReference>
<dbReference type="SUPFAM" id="SSF50998">
    <property type="entry name" value="Quinoprotein alcohol dehydrogenase-like"/>
    <property type="match status" value="1"/>
</dbReference>
<dbReference type="InterPro" id="IPR011009">
    <property type="entry name" value="Kinase-like_dom_sf"/>
</dbReference>
<evidence type="ECO:0000313" key="6">
    <source>
        <dbReference type="Proteomes" id="UP001597145"/>
    </source>
</evidence>
<dbReference type="InterPro" id="IPR018391">
    <property type="entry name" value="PQQ_b-propeller_rpt"/>
</dbReference>
<keyword evidence="5" id="KW-0418">Kinase</keyword>
<dbReference type="Pfam" id="PF00069">
    <property type="entry name" value="Pkinase"/>
    <property type="match status" value="1"/>
</dbReference>
<name>A0ABW4FG08_9PSEU</name>
<dbReference type="InterPro" id="IPR017441">
    <property type="entry name" value="Protein_kinase_ATP_BS"/>
</dbReference>
<dbReference type="PANTHER" id="PTHR34512:SF30">
    <property type="entry name" value="OUTER MEMBRANE PROTEIN ASSEMBLY FACTOR BAMB"/>
    <property type="match status" value="1"/>
</dbReference>
<organism evidence="5 6">
    <name type="scientific">Pseudonocardia aurantiaca</name>
    <dbReference type="NCBI Taxonomy" id="75290"/>
    <lineage>
        <taxon>Bacteria</taxon>
        <taxon>Bacillati</taxon>
        <taxon>Actinomycetota</taxon>
        <taxon>Actinomycetes</taxon>
        <taxon>Pseudonocardiales</taxon>
        <taxon>Pseudonocardiaceae</taxon>
        <taxon>Pseudonocardia</taxon>
    </lineage>
</organism>
<dbReference type="Gene3D" id="3.30.200.20">
    <property type="entry name" value="Phosphorylase Kinase, domain 1"/>
    <property type="match status" value="1"/>
</dbReference>
<accession>A0ABW4FG08</accession>
<dbReference type="Gene3D" id="2.130.10.10">
    <property type="entry name" value="YVTN repeat-like/Quinoprotein amine dehydrogenase"/>
    <property type="match status" value="1"/>
</dbReference>
<keyword evidence="2 3" id="KW-0067">ATP-binding</keyword>
<evidence type="ECO:0000259" key="4">
    <source>
        <dbReference type="PROSITE" id="PS50011"/>
    </source>
</evidence>
<feature type="domain" description="Protein kinase" evidence="4">
    <location>
        <begin position="15"/>
        <end position="266"/>
    </location>
</feature>
<dbReference type="Pfam" id="PF13360">
    <property type="entry name" value="PQQ_2"/>
    <property type="match status" value="2"/>
</dbReference>
<dbReference type="InterPro" id="IPR015943">
    <property type="entry name" value="WD40/YVTN_repeat-like_dom_sf"/>
</dbReference>
<dbReference type="SUPFAM" id="SSF56112">
    <property type="entry name" value="Protein kinase-like (PK-like)"/>
    <property type="match status" value="1"/>
</dbReference>
<reference evidence="6" key="1">
    <citation type="journal article" date="2019" name="Int. J. Syst. Evol. Microbiol.">
        <title>The Global Catalogue of Microorganisms (GCM) 10K type strain sequencing project: providing services to taxonomists for standard genome sequencing and annotation.</title>
        <authorList>
            <consortium name="The Broad Institute Genomics Platform"/>
            <consortium name="The Broad Institute Genome Sequencing Center for Infectious Disease"/>
            <person name="Wu L."/>
            <person name="Ma J."/>
        </authorList>
    </citation>
    <scope>NUCLEOTIDE SEQUENCE [LARGE SCALE GENOMIC DNA]</scope>
    <source>
        <strain evidence="6">JCM 12165</strain>
    </source>
</reference>
<keyword evidence="6" id="KW-1185">Reference proteome</keyword>
<proteinExistence type="predicted"/>
<dbReference type="InterPro" id="IPR011047">
    <property type="entry name" value="Quinoprotein_ADH-like_sf"/>
</dbReference>
<dbReference type="Gene3D" id="1.10.510.10">
    <property type="entry name" value="Transferase(Phosphotransferase) domain 1"/>
    <property type="match status" value="1"/>
</dbReference>
<dbReference type="InterPro" id="IPR008271">
    <property type="entry name" value="Ser/Thr_kinase_AS"/>
</dbReference>
<evidence type="ECO:0000313" key="5">
    <source>
        <dbReference type="EMBL" id="MFD1528671.1"/>
    </source>
</evidence>
<feature type="binding site" evidence="3">
    <location>
        <position position="43"/>
    </location>
    <ligand>
        <name>ATP</name>
        <dbReference type="ChEBI" id="CHEBI:30616"/>
    </ligand>
</feature>